<evidence type="ECO:0000256" key="1">
    <source>
        <dbReference type="SAM" id="SignalP"/>
    </source>
</evidence>
<accession>A0A396IMS4</accession>
<feature type="signal peptide" evidence="1">
    <location>
        <begin position="1"/>
        <end position="30"/>
    </location>
</feature>
<proteinExistence type="predicted"/>
<keyword evidence="1" id="KW-0732">Signal</keyword>
<evidence type="ECO:0000313" key="3">
    <source>
        <dbReference type="Proteomes" id="UP000265566"/>
    </source>
</evidence>
<evidence type="ECO:0008006" key="4">
    <source>
        <dbReference type="Google" id="ProtNLM"/>
    </source>
</evidence>
<sequence>MAKHISQYCLLGILCIALVLTSGPTPGASCDDPVICESYAGCDLWCRATFGYNRGVCTDIPGTLSCCCM</sequence>
<dbReference type="EMBL" id="PSQE01000003">
    <property type="protein sequence ID" value="RHN67006.1"/>
    <property type="molecule type" value="Genomic_DNA"/>
</dbReference>
<comment type="caution">
    <text evidence="2">The sequence shown here is derived from an EMBL/GenBank/DDBJ whole genome shotgun (WGS) entry which is preliminary data.</text>
</comment>
<evidence type="ECO:0000313" key="2">
    <source>
        <dbReference type="EMBL" id="RHN67006.1"/>
    </source>
</evidence>
<dbReference type="Gramene" id="rna15135">
    <property type="protein sequence ID" value="RHN67006.1"/>
    <property type="gene ID" value="gene15135"/>
</dbReference>
<name>A0A396IMS4_MEDTR</name>
<reference evidence="3" key="1">
    <citation type="journal article" date="2018" name="Nat. Plants">
        <title>Whole-genome landscape of Medicago truncatula symbiotic genes.</title>
        <authorList>
            <person name="Pecrix Y."/>
            <person name="Staton S.E."/>
            <person name="Sallet E."/>
            <person name="Lelandais-Briere C."/>
            <person name="Moreau S."/>
            <person name="Carrere S."/>
            <person name="Blein T."/>
            <person name="Jardinaud M.F."/>
            <person name="Latrasse D."/>
            <person name="Zouine M."/>
            <person name="Zahm M."/>
            <person name="Kreplak J."/>
            <person name="Mayjonade B."/>
            <person name="Satge C."/>
            <person name="Perez M."/>
            <person name="Cauet S."/>
            <person name="Marande W."/>
            <person name="Chantry-Darmon C."/>
            <person name="Lopez-Roques C."/>
            <person name="Bouchez O."/>
            <person name="Berard A."/>
            <person name="Debelle F."/>
            <person name="Munos S."/>
            <person name="Bendahmane A."/>
            <person name="Berges H."/>
            <person name="Niebel A."/>
            <person name="Buitink J."/>
            <person name="Frugier F."/>
            <person name="Benhamed M."/>
            <person name="Crespi M."/>
            <person name="Gouzy J."/>
            <person name="Gamas P."/>
        </authorList>
    </citation>
    <scope>NUCLEOTIDE SEQUENCE [LARGE SCALE GENOMIC DNA]</scope>
    <source>
        <strain evidence="3">cv. Jemalong A17</strain>
    </source>
</reference>
<feature type="chain" id="PRO_5017283882" description="LCR-like protein" evidence="1">
    <location>
        <begin position="31"/>
        <end position="69"/>
    </location>
</feature>
<dbReference type="AlphaFoldDB" id="A0A396IMS4"/>
<dbReference type="Proteomes" id="UP000265566">
    <property type="component" value="Chromosome 3"/>
</dbReference>
<organism evidence="2 3">
    <name type="scientific">Medicago truncatula</name>
    <name type="common">Barrel medic</name>
    <name type="synonym">Medicago tribuloides</name>
    <dbReference type="NCBI Taxonomy" id="3880"/>
    <lineage>
        <taxon>Eukaryota</taxon>
        <taxon>Viridiplantae</taxon>
        <taxon>Streptophyta</taxon>
        <taxon>Embryophyta</taxon>
        <taxon>Tracheophyta</taxon>
        <taxon>Spermatophyta</taxon>
        <taxon>Magnoliopsida</taxon>
        <taxon>eudicotyledons</taxon>
        <taxon>Gunneridae</taxon>
        <taxon>Pentapetalae</taxon>
        <taxon>rosids</taxon>
        <taxon>fabids</taxon>
        <taxon>Fabales</taxon>
        <taxon>Fabaceae</taxon>
        <taxon>Papilionoideae</taxon>
        <taxon>50 kb inversion clade</taxon>
        <taxon>NPAAA clade</taxon>
        <taxon>Hologalegina</taxon>
        <taxon>IRL clade</taxon>
        <taxon>Trifolieae</taxon>
        <taxon>Medicago</taxon>
    </lineage>
</organism>
<gene>
    <name evidence="2" type="ORF">MtrunA17_Chr3g0097981</name>
</gene>
<protein>
    <recommendedName>
        <fullName evidence="4">LCR-like protein</fullName>
    </recommendedName>
</protein>